<comment type="similarity">
    <text evidence="1">Belongs to the transferase hexapeptide repeat family.</text>
</comment>
<dbReference type="InterPro" id="IPR056729">
    <property type="entry name" value="GMPPB_C"/>
</dbReference>
<dbReference type="PANTHER" id="PTHR22572">
    <property type="entry name" value="SUGAR-1-PHOSPHATE GUANYL TRANSFERASE"/>
    <property type="match status" value="1"/>
</dbReference>
<evidence type="ECO:0000256" key="1">
    <source>
        <dbReference type="ARBA" id="ARBA00007274"/>
    </source>
</evidence>
<sequence>MTKGIILSGGWGTRLRPLTCTLPKGLIPVVNKPVIERQILLLKSAGVEEIVLAVSVMSDVIKNYFNDGKKLGVKIHYTDERHPLGTAGAIKLAEKFLKDDNFFMLNGDVIINFDFNEMVKAHKKYGGIGLIASKIVDDPSRYGVLIVEEGSQKILKFLEKSEYHPPGENYGPTLINAGVYLLEPEIFKYIEPEKKLSIEVGVFPKLIKEESMFYYPISGVWKDIGNPEELLEGNILLMNDIISNFKSQNGNLIHKNLDVEGKLKIHPPVTIGENVVIRKDCEIGPNVIIGDNVYIGNNVEIKDAVIYNEAYISRDVKIEKAIISDNCLIHDGAKLIGNNDNLILLSSYVEVLEKVNLIAPSNSSITVCHHEIVKEYTIKDKI</sequence>
<dbReference type="Gene3D" id="3.90.550.10">
    <property type="entry name" value="Spore Coat Polysaccharide Biosynthesis Protein SpsA, Chain A"/>
    <property type="match status" value="1"/>
</dbReference>
<dbReference type="CDD" id="cd04181">
    <property type="entry name" value="NTP_transferase"/>
    <property type="match status" value="1"/>
</dbReference>
<dbReference type="SUPFAM" id="SSF53448">
    <property type="entry name" value="Nucleotide-diphospho-sugar transferases"/>
    <property type="match status" value="1"/>
</dbReference>
<dbReference type="InterPro" id="IPR029044">
    <property type="entry name" value="Nucleotide-diphossugar_trans"/>
</dbReference>
<organism evidence="5">
    <name type="scientific">marine sediment metagenome</name>
    <dbReference type="NCBI Taxonomy" id="412755"/>
    <lineage>
        <taxon>unclassified sequences</taxon>
        <taxon>metagenomes</taxon>
        <taxon>ecological metagenomes</taxon>
    </lineage>
</organism>
<dbReference type="Pfam" id="PF00483">
    <property type="entry name" value="NTP_transferase"/>
    <property type="match status" value="1"/>
</dbReference>
<gene>
    <name evidence="5" type="ORF">LCGC14_1088740</name>
</gene>
<accession>A0A0F9PW91</accession>
<dbReference type="AlphaFoldDB" id="A0A0F9PW91"/>
<dbReference type="FunFam" id="3.90.550.10:FF:000013">
    <property type="entry name" value="mannose-1-phosphate guanyltransferase beta"/>
    <property type="match status" value="1"/>
</dbReference>
<keyword evidence="2" id="KW-0808">Transferase</keyword>
<evidence type="ECO:0000259" key="4">
    <source>
        <dbReference type="Pfam" id="PF25087"/>
    </source>
</evidence>
<protein>
    <submittedName>
        <fullName evidence="5">Uncharacterized protein</fullName>
    </submittedName>
</protein>
<name>A0A0F9PW91_9ZZZZ</name>
<dbReference type="EMBL" id="LAZR01004821">
    <property type="protein sequence ID" value="KKN05301.1"/>
    <property type="molecule type" value="Genomic_DNA"/>
</dbReference>
<dbReference type="GO" id="GO:0016740">
    <property type="term" value="F:transferase activity"/>
    <property type="evidence" value="ECO:0007669"/>
    <property type="project" value="UniProtKB-KW"/>
</dbReference>
<dbReference type="InterPro" id="IPR050486">
    <property type="entry name" value="Mannose-1P_guanyltransferase"/>
</dbReference>
<evidence type="ECO:0000259" key="3">
    <source>
        <dbReference type="Pfam" id="PF00483"/>
    </source>
</evidence>
<evidence type="ECO:0000313" key="5">
    <source>
        <dbReference type="EMBL" id="KKN05301.1"/>
    </source>
</evidence>
<reference evidence="5" key="1">
    <citation type="journal article" date="2015" name="Nature">
        <title>Complex archaea that bridge the gap between prokaryotes and eukaryotes.</title>
        <authorList>
            <person name="Spang A."/>
            <person name="Saw J.H."/>
            <person name="Jorgensen S.L."/>
            <person name="Zaremba-Niedzwiedzka K."/>
            <person name="Martijn J."/>
            <person name="Lind A.E."/>
            <person name="van Eijk R."/>
            <person name="Schleper C."/>
            <person name="Guy L."/>
            <person name="Ettema T.J."/>
        </authorList>
    </citation>
    <scope>NUCLEOTIDE SEQUENCE</scope>
</reference>
<proteinExistence type="inferred from homology"/>
<dbReference type="InterPro" id="IPR005835">
    <property type="entry name" value="NTP_transferase_dom"/>
</dbReference>
<comment type="caution">
    <text evidence="5">The sequence shown here is derived from an EMBL/GenBank/DDBJ whole genome shotgun (WGS) entry which is preliminary data.</text>
</comment>
<evidence type="ECO:0000256" key="2">
    <source>
        <dbReference type="ARBA" id="ARBA00022679"/>
    </source>
</evidence>
<dbReference type="InterPro" id="IPR018357">
    <property type="entry name" value="Hexapep_transf_CS"/>
</dbReference>
<feature type="domain" description="Mannose-1-phosphate guanyltransferase C-terminal" evidence="4">
    <location>
        <begin position="266"/>
        <end position="376"/>
    </location>
</feature>
<dbReference type="Pfam" id="PF25087">
    <property type="entry name" value="GMPPB_C"/>
    <property type="match status" value="1"/>
</dbReference>
<dbReference type="Gene3D" id="2.160.10.10">
    <property type="entry name" value="Hexapeptide repeat proteins"/>
    <property type="match status" value="1"/>
</dbReference>
<dbReference type="PROSITE" id="PS00101">
    <property type="entry name" value="HEXAPEP_TRANSFERASES"/>
    <property type="match status" value="1"/>
</dbReference>
<feature type="domain" description="Nucleotidyl transferase" evidence="3">
    <location>
        <begin position="3"/>
        <end position="234"/>
    </location>
</feature>